<dbReference type="EMBL" id="SZYD01000004">
    <property type="protein sequence ID" value="KAD6454927.1"/>
    <property type="molecule type" value="Genomic_DNA"/>
</dbReference>
<sequence length="176" mass="20174">MFKQVFSDPCGIRVSQYGGQDDKKDGTSVAIREQGNISLQCPKLTETNYTQWAILMETILKAYSLWETIVSLDEIDEKKSNTTKAMIFQTLPGDILMQVAQYSSAKEVWNSIKVRFLGEIPTNRDTKPFASVEELEHGKLPQEVLSLPMFKEGEVVMDGDEEWDWERCKKHFAESR</sequence>
<evidence type="ECO:0000313" key="2">
    <source>
        <dbReference type="Proteomes" id="UP000326396"/>
    </source>
</evidence>
<dbReference type="Proteomes" id="UP000326396">
    <property type="component" value="Linkage Group LG12"/>
</dbReference>
<keyword evidence="2" id="KW-1185">Reference proteome</keyword>
<proteinExistence type="predicted"/>
<dbReference type="PANTHER" id="PTHR35317:SF41">
    <property type="entry name" value="RNA-DIRECTED DNA POLYMERASE"/>
    <property type="match status" value="1"/>
</dbReference>
<dbReference type="Pfam" id="PF14223">
    <property type="entry name" value="Retrotran_gag_2"/>
    <property type="match status" value="1"/>
</dbReference>
<protein>
    <recommendedName>
        <fullName evidence="3">DUF4219 domain-containing protein</fullName>
    </recommendedName>
</protein>
<evidence type="ECO:0008006" key="3">
    <source>
        <dbReference type="Google" id="ProtNLM"/>
    </source>
</evidence>
<comment type="caution">
    <text evidence="1">The sequence shown here is derived from an EMBL/GenBank/DDBJ whole genome shotgun (WGS) entry which is preliminary data.</text>
</comment>
<evidence type="ECO:0000313" key="1">
    <source>
        <dbReference type="EMBL" id="KAD6454927.1"/>
    </source>
</evidence>
<reference evidence="1 2" key="1">
    <citation type="submission" date="2019-05" db="EMBL/GenBank/DDBJ databases">
        <title>Mikania micrantha, genome provides insights into the molecular mechanism of rapid growth.</title>
        <authorList>
            <person name="Liu B."/>
        </authorList>
    </citation>
    <scope>NUCLEOTIDE SEQUENCE [LARGE SCALE GENOMIC DNA]</scope>
    <source>
        <strain evidence="1">NLD-2019</strain>
        <tissue evidence="1">Leaf</tissue>
    </source>
</reference>
<name>A0A5N6PKH6_9ASTR</name>
<gene>
    <name evidence="1" type="ORF">E3N88_09633</name>
</gene>
<dbReference type="OrthoDB" id="422839at2759"/>
<accession>A0A5N6PKH6</accession>
<dbReference type="PANTHER" id="PTHR35317">
    <property type="entry name" value="OS04G0629600 PROTEIN"/>
    <property type="match status" value="1"/>
</dbReference>
<organism evidence="1 2">
    <name type="scientific">Mikania micrantha</name>
    <name type="common">bitter vine</name>
    <dbReference type="NCBI Taxonomy" id="192012"/>
    <lineage>
        <taxon>Eukaryota</taxon>
        <taxon>Viridiplantae</taxon>
        <taxon>Streptophyta</taxon>
        <taxon>Embryophyta</taxon>
        <taxon>Tracheophyta</taxon>
        <taxon>Spermatophyta</taxon>
        <taxon>Magnoliopsida</taxon>
        <taxon>eudicotyledons</taxon>
        <taxon>Gunneridae</taxon>
        <taxon>Pentapetalae</taxon>
        <taxon>asterids</taxon>
        <taxon>campanulids</taxon>
        <taxon>Asterales</taxon>
        <taxon>Asteraceae</taxon>
        <taxon>Asteroideae</taxon>
        <taxon>Heliantheae alliance</taxon>
        <taxon>Eupatorieae</taxon>
        <taxon>Mikania</taxon>
    </lineage>
</organism>
<dbReference type="AlphaFoldDB" id="A0A5N6PKH6"/>